<proteinExistence type="predicted"/>
<comment type="caution">
    <text evidence="1">The sequence shown here is derived from an EMBL/GenBank/DDBJ whole genome shotgun (WGS) entry which is preliminary data.</text>
</comment>
<accession>A0A3D8RVI6</accession>
<protein>
    <submittedName>
        <fullName evidence="1">Uncharacterized protein</fullName>
    </submittedName>
</protein>
<name>A0A3D8RVI6_9HELO</name>
<dbReference type="Proteomes" id="UP000256328">
    <property type="component" value="Unassembled WGS sequence"/>
</dbReference>
<organism evidence="1 2">
    <name type="scientific">Coleophoma crateriformis</name>
    <dbReference type="NCBI Taxonomy" id="565419"/>
    <lineage>
        <taxon>Eukaryota</taxon>
        <taxon>Fungi</taxon>
        <taxon>Dikarya</taxon>
        <taxon>Ascomycota</taxon>
        <taxon>Pezizomycotina</taxon>
        <taxon>Leotiomycetes</taxon>
        <taxon>Helotiales</taxon>
        <taxon>Dermateaceae</taxon>
        <taxon>Coleophoma</taxon>
    </lineage>
</organism>
<dbReference type="OrthoDB" id="5030973at2759"/>
<keyword evidence="2" id="KW-1185">Reference proteome</keyword>
<evidence type="ECO:0000313" key="1">
    <source>
        <dbReference type="EMBL" id="RDW77998.1"/>
    </source>
</evidence>
<dbReference type="AlphaFoldDB" id="A0A3D8RVI6"/>
<reference evidence="1 2" key="1">
    <citation type="journal article" date="2018" name="IMA Fungus">
        <title>IMA Genome-F 9: Draft genome sequence of Annulohypoxylon stygium, Aspergillus mulundensis, Berkeleyomyces basicola (syn. Thielaviopsis basicola), Ceratocystis smalleyi, two Cercospora beticola strains, Coleophoma cylindrospora, Fusarium fracticaudum, Phialophora cf. hyalina, and Morchella septimelata.</title>
        <authorList>
            <person name="Wingfield B.D."/>
            <person name="Bills G.F."/>
            <person name="Dong Y."/>
            <person name="Huang W."/>
            <person name="Nel W.J."/>
            <person name="Swalarsk-Parry B.S."/>
            <person name="Vaghefi N."/>
            <person name="Wilken P.M."/>
            <person name="An Z."/>
            <person name="de Beer Z.W."/>
            <person name="De Vos L."/>
            <person name="Chen L."/>
            <person name="Duong T.A."/>
            <person name="Gao Y."/>
            <person name="Hammerbacher A."/>
            <person name="Kikkert J.R."/>
            <person name="Li Y."/>
            <person name="Li H."/>
            <person name="Li K."/>
            <person name="Li Q."/>
            <person name="Liu X."/>
            <person name="Ma X."/>
            <person name="Naidoo K."/>
            <person name="Pethybridge S.J."/>
            <person name="Sun J."/>
            <person name="Steenkamp E.T."/>
            <person name="van der Nest M.A."/>
            <person name="van Wyk S."/>
            <person name="Wingfield M.J."/>
            <person name="Xiong C."/>
            <person name="Yue Q."/>
            <person name="Zhang X."/>
        </authorList>
    </citation>
    <scope>NUCLEOTIDE SEQUENCE [LARGE SCALE GENOMIC DNA]</scope>
    <source>
        <strain evidence="1 2">BP5796</strain>
    </source>
</reference>
<evidence type="ECO:0000313" key="2">
    <source>
        <dbReference type="Proteomes" id="UP000256328"/>
    </source>
</evidence>
<sequence length="296" mass="32739">MSENYTESSTNGLPYFTVHLFLTGDEGSGFHIKNNRSDPWQRRQVIQRSGAVQIRCDCLDVVHGKFSPDINSAFASLVILKFRFDQRRQARRIHTADIKLEFGSISPGGMRPEVHAISLDGQFSLVQTTQTEEIHKEGEFEVGGTGLPGPTVKTNWKWGKTTQGQTEDATTVVGSIDLLGETAGEPNCASWTLLENETQKTGVPEALQVGILLKRVAPEPFQCIVEIEAQADFKTRLEGLFGSTPKDDPVLFRPDIAPTSNLMQYDTKTLGTLDMELKPFCDVTVNTFRGDGNKNC</sequence>
<gene>
    <name evidence="1" type="ORF">BP5796_05850</name>
</gene>
<dbReference type="EMBL" id="PDLN01000008">
    <property type="protein sequence ID" value="RDW77998.1"/>
    <property type="molecule type" value="Genomic_DNA"/>
</dbReference>